<keyword evidence="4" id="KW-1185">Reference proteome</keyword>
<dbReference type="Proteomes" id="UP000515156">
    <property type="component" value="Chromosome 9"/>
</dbReference>
<keyword evidence="2" id="KW-0677">Repeat</keyword>
<sequence length="465" mass="52759">MDSSSSVTSRSSTVPELPGFYYDPEKNRYFRLLPGNNNCNPLTKESIRQREMESKRLRLLEEDRQRKKAIRTGLNSLFLHQKRQLGLLSSTSYCRRVHELKVNCMQRQKVEIRSPPDFFDSTSANPFQLLLADTACETVFTVNAADRGQCKYGIIKLDSLWNDHLQVDMCDNFNFTNHKINAACWVSVTHPDSHLLLCLMGIANTPGSSGLLPVSQFSNFSEDVLVYLFLSLAVQSRMLCSVKIPMAWSCAWGLNPQVGSCFSTGSTRRVYVTNIVTGLTQTFSTESDVLAQQFATRTPVLYNGCRSGEIFSIDIRQHAKKRCRRKRVCFFHNSAVTSLKILQDENYVMAADMAGKIKLWDLRTRKCVKQYEGHNNQYAHLPLHVNEEAGLLLAVGQDCYTRIWSLQDSQLLRTIPSPYPASKDSIPNVAFSSHLGGRRGVPGLLMAVKQDLFYFSYNTDTWCEH</sequence>
<dbReference type="RefSeq" id="XP_030070178.1">
    <property type="nucleotide sequence ID" value="XM_030214318.1"/>
</dbReference>
<dbReference type="RefSeq" id="XP_030070177.1">
    <property type="nucleotide sequence ID" value="XM_030214317.1"/>
</dbReference>
<dbReference type="InterPro" id="IPR052254">
    <property type="entry name" value="CUL4-DDB1_E3_ligase_receptor"/>
</dbReference>
<evidence type="ECO:0000256" key="2">
    <source>
        <dbReference type="ARBA" id="ARBA00022737"/>
    </source>
</evidence>
<protein>
    <submittedName>
        <fullName evidence="5 6">DDB1- and CUL4-associated factor 4 isoform X1</fullName>
    </submittedName>
</protein>
<dbReference type="Gene3D" id="2.130.10.10">
    <property type="entry name" value="YVTN repeat-like/Quinoprotein amine dehydrogenase"/>
    <property type="match status" value="1"/>
</dbReference>
<dbReference type="CTD" id="26094"/>
<dbReference type="Pfam" id="PF23761">
    <property type="entry name" value="Beta-prop_DCAF4"/>
    <property type="match status" value="1"/>
</dbReference>
<dbReference type="OrthoDB" id="128867at2759"/>
<dbReference type="GO" id="GO:0080008">
    <property type="term" value="C:Cul4-RING E3 ubiquitin ligase complex"/>
    <property type="evidence" value="ECO:0007669"/>
    <property type="project" value="TreeGrafter"/>
</dbReference>
<dbReference type="InterPro" id="IPR036322">
    <property type="entry name" value="WD40_repeat_dom_sf"/>
</dbReference>
<organism evidence="4 7">
    <name type="scientific">Microcaecilia unicolor</name>
    <dbReference type="NCBI Taxonomy" id="1415580"/>
    <lineage>
        <taxon>Eukaryota</taxon>
        <taxon>Metazoa</taxon>
        <taxon>Chordata</taxon>
        <taxon>Craniata</taxon>
        <taxon>Vertebrata</taxon>
        <taxon>Euteleostomi</taxon>
        <taxon>Amphibia</taxon>
        <taxon>Gymnophiona</taxon>
        <taxon>Siphonopidae</taxon>
        <taxon>Microcaecilia</taxon>
    </lineage>
</organism>
<dbReference type="GeneID" id="115477443"/>
<gene>
    <name evidence="5 6 7" type="primary">DCAF4</name>
</gene>
<name>A0A6P7YZ08_9AMPH</name>
<dbReference type="AlphaFoldDB" id="A0A6P7YZ08"/>
<dbReference type="InterPro" id="IPR015943">
    <property type="entry name" value="WD40/YVTN_repeat-like_dom_sf"/>
</dbReference>
<dbReference type="SUPFAM" id="SSF50978">
    <property type="entry name" value="WD40 repeat-like"/>
    <property type="match status" value="1"/>
</dbReference>
<keyword evidence="1 3" id="KW-0853">WD repeat</keyword>
<evidence type="ECO:0000256" key="3">
    <source>
        <dbReference type="PROSITE-ProRule" id="PRU00221"/>
    </source>
</evidence>
<dbReference type="InterPro" id="IPR001680">
    <property type="entry name" value="WD40_rpt"/>
</dbReference>
<dbReference type="SMART" id="SM00320">
    <property type="entry name" value="WD40"/>
    <property type="match status" value="2"/>
</dbReference>
<feature type="repeat" description="WD" evidence="3">
    <location>
        <begin position="332"/>
        <end position="370"/>
    </location>
</feature>
<dbReference type="PROSITE" id="PS50082">
    <property type="entry name" value="WD_REPEATS_2"/>
    <property type="match status" value="1"/>
</dbReference>
<proteinExistence type="predicted"/>
<reference evidence="5 6" key="1">
    <citation type="submission" date="2025-04" db="UniProtKB">
        <authorList>
            <consortium name="RefSeq"/>
        </authorList>
    </citation>
    <scope>IDENTIFICATION</scope>
</reference>
<evidence type="ECO:0000313" key="6">
    <source>
        <dbReference type="RefSeq" id="XP_030070177.1"/>
    </source>
</evidence>
<evidence type="ECO:0000313" key="5">
    <source>
        <dbReference type="RefSeq" id="XP_030070176.1"/>
    </source>
</evidence>
<dbReference type="PANTHER" id="PTHR44472">
    <property type="entry name" value="DDB1- AND CUL4-ASSOCIATED FACTOR 4-RELATED"/>
    <property type="match status" value="1"/>
</dbReference>
<evidence type="ECO:0000256" key="1">
    <source>
        <dbReference type="ARBA" id="ARBA00022574"/>
    </source>
</evidence>
<evidence type="ECO:0000313" key="7">
    <source>
        <dbReference type="RefSeq" id="XP_030070178.1"/>
    </source>
</evidence>
<dbReference type="PANTHER" id="PTHR44472:SF1">
    <property type="entry name" value="DDB1 AND CUL4 ASSOCIATED FACTOR 4"/>
    <property type="match status" value="1"/>
</dbReference>
<evidence type="ECO:0000313" key="4">
    <source>
        <dbReference type="Proteomes" id="UP000515156"/>
    </source>
</evidence>
<dbReference type="RefSeq" id="XP_030070176.1">
    <property type="nucleotide sequence ID" value="XM_030214316.1"/>
</dbReference>
<dbReference type="KEGG" id="muo:115477443"/>
<accession>A0A6P7YZ08</accession>